<protein>
    <submittedName>
        <fullName evidence="1">Uncharacterized protein</fullName>
    </submittedName>
</protein>
<name>A0A3T0DL91_BREAU</name>
<accession>A0A3T0DL91</accession>
<proteinExistence type="predicted"/>
<reference evidence="1 2" key="1">
    <citation type="submission" date="2017-12" db="EMBL/GenBank/DDBJ databases">
        <authorList>
            <person name="Levesque S."/>
        </authorList>
    </citation>
    <scope>NUCLEOTIDE SEQUENCE [LARGE SCALE GENOMIC DNA]</scope>
    <source>
        <strain evidence="1 2">SMQ-1420</strain>
    </source>
</reference>
<reference evidence="1 2" key="2">
    <citation type="submission" date="2019-01" db="EMBL/GenBank/DDBJ databases">
        <title>Comparative genomic analysis of Brevibacterium aurantiacum sheds light on its evolution and its adaptation to smear-ripened cheeses.</title>
        <authorList>
            <person name="Moineau S."/>
        </authorList>
    </citation>
    <scope>NUCLEOTIDE SEQUENCE [LARGE SCALE GENOMIC DNA]</scope>
    <source>
        <strain evidence="1 2">SMQ-1420</strain>
    </source>
</reference>
<dbReference type="AlphaFoldDB" id="A0A3T0DL91"/>
<sequence length="151" mass="17204">MILRFCAGILYKFSLTGADNGRVKLGRYQELLRQYLFNSDSLCPPELDVIVLRPIRYANDNGVFAYRAPRDDRASGLNFYRMMLGGVIFFVNLDSRGTASHTLKNEFIKADTNSLKFTIVNAHKFEEYTTPARLVHEGSLSSFLDHVENQT</sequence>
<organism evidence="1 2">
    <name type="scientific">Brevibacterium aurantiacum</name>
    <dbReference type="NCBI Taxonomy" id="273384"/>
    <lineage>
        <taxon>Bacteria</taxon>
        <taxon>Bacillati</taxon>
        <taxon>Actinomycetota</taxon>
        <taxon>Actinomycetes</taxon>
        <taxon>Micrococcales</taxon>
        <taxon>Brevibacteriaceae</taxon>
        <taxon>Brevibacterium</taxon>
    </lineage>
</organism>
<evidence type="ECO:0000313" key="2">
    <source>
        <dbReference type="Proteomes" id="UP000282731"/>
    </source>
</evidence>
<evidence type="ECO:0000313" key="1">
    <source>
        <dbReference type="EMBL" id="AZT95836.1"/>
    </source>
</evidence>
<gene>
    <name evidence="1" type="ORF">CXR27_01545</name>
</gene>
<dbReference type="EMBL" id="CP025334">
    <property type="protein sequence ID" value="AZT95836.1"/>
    <property type="molecule type" value="Genomic_DNA"/>
</dbReference>
<dbReference type="Proteomes" id="UP000282731">
    <property type="component" value="Chromosome"/>
</dbReference>